<reference evidence="1" key="1">
    <citation type="submission" date="2021-05" db="EMBL/GenBank/DDBJ databases">
        <authorList>
            <person name="Alioto T."/>
            <person name="Alioto T."/>
            <person name="Gomez Garrido J."/>
        </authorList>
    </citation>
    <scope>NUCLEOTIDE SEQUENCE</scope>
</reference>
<proteinExistence type="predicted"/>
<name>A0A8D8RBX0_9HEMI</name>
<sequence>MALFSHTMQVRKWDLWVVKRSILLCLGQRRKSRKFPKTKEENYIFRQRKIHWFPWKHNIQCPNFHANHTFLLLQKKRKKKRRKKRRGRSHQVLQVPVVVQILIEKLYVFSLGDINQM</sequence>
<dbReference type="EMBL" id="HBUF01151633">
    <property type="protein sequence ID" value="CAG6648398.1"/>
    <property type="molecule type" value="Transcribed_RNA"/>
</dbReference>
<evidence type="ECO:0000313" key="1">
    <source>
        <dbReference type="EMBL" id="CAG6648398.1"/>
    </source>
</evidence>
<dbReference type="AlphaFoldDB" id="A0A8D8RBX0"/>
<accession>A0A8D8RBX0</accession>
<protein>
    <submittedName>
        <fullName evidence="1">Uncharacterized protein</fullName>
    </submittedName>
</protein>
<organism evidence="1">
    <name type="scientific">Cacopsylla melanoneura</name>
    <dbReference type="NCBI Taxonomy" id="428564"/>
    <lineage>
        <taxon>Eukaryota</taxon>
        <taxon>Metazoa</taxon>
        <taxon>Ecdysozoa</taxon>
        <taxon>Arthropoda</taxon>
        <taxon>Hexapoda</taxon>
        <taxon>Insecta</taxon>
        <taxon>Pterygota</taxon>
        <taxon>Neoptera</taxon>
        <taxon>Paraneoptera</taxon>
        <taxon>Hemiptera</taxon>
        <taxon>Sternorrhyncha</taxon>
        <taxon>Psylloidea</taxon>
        <taxon>Psyllidae</taxon>
        <taxon>Psyllinae</taxon>
        <taxon>Cacopsylla</taxon>
    </lineage>
</organism>